<dbReference type="PANTHER" id="PTHR22836:SF0">
    <property type="entry name" value="PRE-MRNA 3' END PROCESSING PROTEIN WDR33"/>
    <property type="match status" value="1"/>
</dbReference>
<dbReference type="InterPro" id="IPR015943">
    <property type="entry name" value="WD40/YVTN_repeat-like_dom_sf"/>
</dbReference>
<protein>
    <recommendedName>
        <fullName evidence="4 6">Polyadenylation factor subunit 2</fullName>
    </recommendedName>
</protein>
<evidence type="ECO:0000256" key="3">
    <source>
        <dbReference type="ARBA" id="ARBA00025498"/>
    </source>
</evidence>
<feature type="region of interest" description="Disordered" evidence="7">
    <location>
        <begin position="473"/>
        <end position="506"/>
    </location>
</feature>
<reference evidence="9" key="1">
    <citation type="journal article" date="2016" name="Genome Announc.">
        <title>Genome sequences of three species of Hanseniaspora isolated from spontaneous wine fermentations.</title>
        <authorList>
            <person name="Sternes P.R."/>
            <person name="Lee D."/>
            <person name="Kutyna D.R."/>
            <person name="Borneman A.R."/>
        </authorList>
    </citation>
    <scope>NUCLEOTIDE SEQUENCE [LARGE SCALE GENOMIC DNA]</scope>
    <source>
        <strain evidence="9">AWRI3579</strain>
    </source>
</reference>
<comment type="caution">
    <text evidence="8">The sequence shown here is derived from an EMBL/GenBank/DDBJ whole genome shotgun (WGS) entry which is preliminary data.</text>
</comment>
<dbReference type="Pfam" id="PF00400">
    <property type="entry name" value="WD40"/>
    <property type="match status" value="4"/>
</dbReference>
<comment type="function">
    <text evidence="3">Required for 3'-end cleavage and polyadenylation of pre-mRNAs. Also involved in chromosome segregation where it has a role in chromosome attachment to the mitotic spindle.</text>
</comment>
<feature type="compositionally biased region" description="Polar residues" evidence="7">
    <location>
        <begin position="1"/>
        <end position="10"/>
    </location>
</feature>
<evidence type="ECO:0000256" key="2">
    <source>
        <dbReference type="ARBA" id="ARBA00022737"/>
    </source>
</evidence>
<evidence type="ECO:0000313" key="9">
    <source>
        <dbReference type="Proteomes" id="UP000095728"/>
    </source>
</evidence>
<proteinExistence type="predicted"/>
<dbReference type="InterPro" id="IPR001680">
    <property type="entry name" value="WD40_rpt"/>
</dbReference>
<keyword evidence="1 5" id="KW-0853">WD repeat</keyword>
<evidence type="ECO:0000256" key="1">
    <source>
        <dbReference type="ARBA" id="ARBA00022574"/>
    </source>
</evidence>
<dbReference type="InterPro" id="IPR020472">
    <property type="entry name" value="WD40_PAC1"/>
</dbReference>
<dbReference type="GO" id="GO:0005847">
    <property type="term" value="C:mRNA cleavage and polyadenylation specificity factor complex"/>
    <property type="evidence" value="ECO:0007669"/>
    <property type="project" value="TreeGrafter"/>
</dbReference>
<dbReference type="SMART" id="SM00320">
    <property type="entry name" value="WD40"/>
    <property type="match status" value="7"/>
</dbReference>
<dbReference type="PRINTS" id="PR00320">
    <property type="entry name" value="GPROTEINBRPT"/>
</dbReference>
<keyword evidence="6" id="KW-0507">mRNA processing</keyword>
<dbReference type="InterPro" id="IPR045245">
    <property type="entry name" value="Pfs2-like"/>
</dbReference>
<comment type="subcellular location">
    <subcellularLocation>
        <location evidence="6">Nucleus</location>
    </subcellularLocation>
</comment>
<feature type="repeat" description="WD" evidence="5">
    <location>
        <begin position="227"/>
        <end position="261"/>
    </location>
</feature>
<evidence type="ECO:0000256" key="4">
    <source>
        <dbReference type="ARBA" id="ARBA00026154"/>
    </source>
</evidence>
<dbReference type="AlphaFoldDB" id="A0A1E5R6I3"/>
<sequence length="515" mass="58232">MNRTFGSGSNMAPLGNPSGMNNFNDNLDGNSSLGAVKKNPAPRRVVDLNNGYNRYLFYLKNRIVKNNFRHIQRNSGFTSELLPPTVINQMNMTGVLPSQATEINTMTKLQHLSNKKHVNSINTVKFTPTDGRRLLVAKSSGEFMLFNADDYSFETIMQAHDAGITACEYSNSGDWLVSGDMDGIIKIWQQPSLNLVKQIDPRNAVPSGPGGSSLVSNRYDELVVGSIRDISFNWDDSRFISCGDDKLVKIWNFQTGQLETTLKGHHWDVRTCDWHKEYGLVVSGSKDNLIKLWDPRSGKVVSTLLGYKHTVLKTKFTDPSTNKLISVGKDKTCRIYDLRNNCREYKTYKEDLNYISLELHPVQKTTFIMGTYDGQIKFYDFSKETLNESYHTIPHAHEQNINTLSVNPRGHMLASGSRDRSIRFWTRGRPYDPNAFDEPVYNNEKINGWYYGINNGPNAVRQKTDHGVAVPENDDLQGTTTNFMPNVTKDKLSSTNKHSKKTDDLEDEYVLPGLG</sequence>
<dbReference type="STRING" id="56408.A0A1E5R6I3"/>
<keyword evidence="6" id="KW-0539">Nucleus</keyword>
<evidence type="ECO:0000256" key="6">
    <source>
        <dbReference type="RuleBase" id="RU369034"/>
    </source>
</evidence>
<dbReference type="FunCoup" id="A0A1E5R6I3">
    <property type="interactions" value="253"/>
</dbReference>
<feature type="repeat" description="WD" evidence="5">
    <location>
        <begin position="394"/>
        <end position="425"/>
    </location>
</feature>
<dbReference type="GO" id="GO:0031124">
    <property type="term" value="P:mRNA 3'-end processing"/>
    <property type="evidence" value="ECO:0007669"/>
    <property type="project" value="UniProtKB-UniRule"/>
</dbReference>
<accession>A0A1E5R6I3</accession>
<evidence type="ECO:0000256" key="7">
    <source>
        <dbReference type="SAM" id="MobiDB-lite"/>
    </source>
</evidence>
<organism evidence="8 9">
    <name type="scientific">Hanseniaspora osmophila</name>
    <dbReference type="NCBI Taxonomy" id="56408"/>
    <lineage>
        <taxon>Eukaryota</taxon>
        <taxon>Fungi</taxon>
        <taxon>Dikarya</taxon>
        <taxon>Ascomycota</taxon>
        <taxon>Saccharomycotina</taxon>
        <taxon>Saccharomycetes</taxon>
        <taxon>Saccharomycodales</taxon>
        <taxon>Saccharomycodaceae</taxon>
        <taxon>Hanseniaspora</taxon>
    </lineage>
</organism>
<keyword evidence="9" id="KW-1185">Reference proteome</keyword>
<gene>
    <name evidence="8" type="ORF">AWRI3579_g3828</name>
</gene>
<feature type="compositionally biased region" description="Polar residues" evidence="7">
    <location>
        <begin position="476"/>
        <end position="485"/>
    </location>
</feature>
<dbReference type="Proteomes" id="UP000095728">
    <property type="component" value="Unassembled WGS sequence"/>
</dbReference>
<dbReference type="PANTHER" id="PTHR22836">
    <property type="entry name" value="WD40 REPEAT PROTEIN"/>
    <property type="match status" value="1"/>
</dbReference>
<dbReference type="Gene3D" id="2.130.10.10">
    <property type="entry name" value="YVTN repeat-like/Quinoprotein amine dehydrogenase"/>
    <property type="match status" value="2"/>
</dbReference>
<dbReference type="InterPro" id="IPR036322">
    <property type="entry name" value="WD40_repeat_dom_sf"/>
</dbReference>
<keyword evidence="2" id="KW-0677">Repeat</keyword>
<dbReference type="PROSITE" id="PS50082">
    <property type="entry name" value="WD_REPEATS_2"/>
    <property type="match status" value="4"/>
</dbReference>
<feature type="repeat" description="WD" evidence="5">
    <location>
        <begin position="262"/>
        <end position="303"/>
    </location>
</feature>
<feature type="region of interest" description="Disordered" evidence="7">
    <location>
        <begin position="1"/>
        <end position="26"/>
    </location>
</feature>
<dbReference type="EMBL" id="LPNM01000010">
    <property type="protein sequence ID" value="OEJ82153.1"/>
    <property type="molecule type" value="Genomic_DNA"/>
</dbReference>
<dbReference type="PROSITE" id="PS50294">
    <property type="entry name" value="WD_REPEATS_REGION"/>
    <property type="match status" value="3"/>
</dbReference>
<feature type="repeat" description="WD" evidence="5">
    <location>
        <begin position="157"/>
        <end position="198"/>
    </location>
</feature>
<dbReference type="SUPFAM" id="SSF50978">
    <property type="entry name" value="WD40 repeat-like"/>
    <property type="match status" value="1"/>
</dbReference>
<name>A0A1E5R6I3_9ASCO</name>
<dbReference type="InParanoid" id="A0A1E5R6I3"/>
<evidence type="ECO:0000256" key="5">
    <source>
        <dbReference type="PROSITE-ProRule" id="PRU00221"/>
    </source>
</evidence>
<evidence type="ECO:0000313" key="8">
    <source>
        <dbReference type="EMBL" id="OEJ82153.1"/>
    </source>
</evidence>
<dbReference type="CDD" id="cd00200">
    <property type="entry name" value="WD40"/>
    <property type="match status" value="1"/>
</dbReference>
<dbReference type="OrthoDB" id="16717at2759"/>